<gene>
    <name evidence="2" type="ORF">AW06_001375</name>
    <name evidence="3" type="ORF">HWD57_11750</name>
</gene>
<dbReference type="STRING" id="1453999.AW06_001375"/>
<dbReference type="PANTHER" id="PTHR33840:SF1">
    <property type="entry name" value="TLE1 PHOSPHOLIPASE DOMAIN-CONTAINING PROTEIN"/>
    <property type="match status" value="1"/>
</dbReference>
<organism evidence="2 4">
    <name type="scientific">Candidatus Accumulibacter cognatus</name>
    <dbReference type="NCBI Taxonomy" id="2954383"/>
    <lineage>
        <taxon>Bacteria</taxon>
        <taxon>Pseudomonadati</taxon>
        <taxon>Pseudomonadota</taxon>
        <taxon>Betaproteobacteria</taxon>
        <taxon>Candidatus Accumulibacter</taxon>
    </lineage>
</organism>
<reference evidence="3 5" key="2">
    <citation type="journal article" date="2019" name="Microbiome">
        <title>Annotated bacterial chromosomes from frame-shift-corrected long-read metagenomic data.</title>
        <authorList>
            <person name="Arumugam K."/>
            <person name="Bagci C."/>
            <person name="Bessarab I."/>
            <person name="Beier S."/>
            <person name="Buchfink B."/>
            <person name="Gorska A."/>
            <person name="Qiu G."/>
            <person name="Huson D.H."/>
            <person name="Williams R.B.H."/>
        </authorList>
    </citation>
    <scope>NUCLEOTIDE SEQUENCE [LARGE SCALE GENOMIC DNA]</scope>
    <source>
        <strain evidence="3">SSA1</strain>
    </source>
</reference>
<dbReference type="PANTHER" id="PTHR33840">
    <property type="match status" value="1"/>
</dbReference>
<protein>
    <submittedName>
        <fullName evidence="3">DUF2235 domain-containing protein</fullName>
    </submittedName>
</protein>
<dbReference type="InterPro" id="IPR018712">
    <property type="entry name" value="Tle1-like_cat"/>
</dbReference>
<dbReference type="KEGG" id="acog:HWD57_11750"/>
<feature type="domain" description="T6SS Phospholipase effector Tle1-like catalytic" evidence="1">
    <location>
        <begin position="5"/>
        <end position="93"/>
    </location>
</feature>
<dbReference type="AlphaFoldDB" id="A0A080M960"/>
<dbReference type="Pfam" id="PF09994">
    <property type="entry name" value="T6SS_Tle1-like_cat"/>
    <property type="match status" value="2"/>
</dbReference>
<sequence length="278" mass="30724">MALYAFDGTWNEDEEDEARDSNVVRFRDAYQGHIYYLEGVGTRLGFIGKVLGGVTGAGGRLRIREAIEALERNFAEGDRTIDIVGFSRGSALAVHFANEVKENFPEVRIRFLGIWDLVASFGIPGNPINIGWHLTLPDNVEKCCHALALDERRENFRPTRIKRADGSVPPLETLREVWFRGVHSDVGGGQSVGLSHISLCWMIRQAEAAGLSFDVQKLASYASRCDATAPISKNFDPQLDPARRIKATDLIHHTVSARPDAGRLVHNNPPPGNPIETV</sequence>
<reference evidence="3" key="3">
    <citation type="submission" date="2020-06" db="EMBL/GenBank/DDBJ databases">
        <authorList>
            <person name="Arumugam K."/>
            <person name="Besarab I."/>
            <person name="Haryono M."/>
            <person name="Bagci C."/>
            <person name="Beier S."/>
            <person name="Buchfink B."/>
            <person name="Gorska A."/>
            <person name="Qiu G."/>
            <person name="Huson D.H."/>
            <person name="Williams R.B."/>
        </authorList>
    </citation>
    <scope>NUCLEOTIDE SEQUENCE</scope>
    <source>
        <strain evidence="3">SSA1</strain>
    </source>
</reference>
<dbReference type="EMBL" id="JDST02000024">
    <property type="protein sequence ID" value="KFB77516.1"/>
    <property type="molecule type" value="Genomic_DNA"/>
</dbReference>
<name>A0A080M960_9PROT</name>
<accession>A0A080M960</accession>
<evidence type="ECO:0000313" key="4">
    <source>
        <dbReference type="Proteomes" id="UP000021315"/>
    </source>
</evidence>
<reference evidence="2 4" key="1">
    <citation type="submission" date="2014-02" db="EMBL/GenBank/DDBJ databases">
        <title>Expanding our view of genomic diversity in Candidatus Accumulibacter clades.</title>
        <authorList>
            <person name="Skennerton C.T."/>
            <person name="Barr J.J."/>
            <person name="Slater F.R."/>
            <person name="Bond P.L."/>
            <person name="Tyson G.W."/>
        </authorList>
    </citation>
    <scope>NUCLEOTIDE SEQUENCE [LARGE SCALE GENOMIC DNA]</scope>
    <source>
        <strain evidence="4">SK-02</strain>
    </source>
</reference>
<dbReference type="Proteomes" id="UP000021315">
    <property type="component" value="Unassembled WGS sequence"/>
</dbReference>
<evidence type="ECO:0000313" key="5">
    <source>
        <dbReference type="Proteomes" id="UP000509684"/>
    </source>
</evidence>
<proteinExistence type="predicted"/>
<dbReference type="InterPro" id="IPR029058">
    <property type="entry name" value="AB_hydrolase_fold"/>
</dbReference>
<evidence type="ECO:0000313" key="2">
    <source>
        <dbReference type="EMBL" id="KFB77516.1"/>
    </source>
</evidence>
<feature type="domain" description="T6SS Phospholipase effector Tle1-like catalytic" evidence="1">
    <location>
        <begin position="102"/>
        <end position="205"/>
    </location>
</feature>
<dbReference type="SUPFAM" id="SSF53474">
    <property type="entry name" value="alpha/beta-Hydrolases"/>
    <property type="match status" value="1"/>
</dbReference>
<evidence type="ECO:0000259" key="1">
    <source>
        <dbReference type="Pfam" id="PF09994"/>
    </source>
</evidence>
<dbReference type="EMBL" id="CP058708">
    <property type="protein sequence ID" value="QLH50382.1"/>
    <property type="molecule type" value="Genomic_DNA"/>
</dbReference>
<dbReference type="Proteomes" id="UP000509684">
    <property type="component" value="Chromosome"/>
</dbReference>
<keyword evidence="4" id="KW-1185">Reference proteome</keyword>
<accession>A0A7D5SEQ0</accession>
<dbReference type="RefSeq" id="WP_046536313.1">
    <property type="nucleotide sequence ID" value="NZ_JDST02000024.1"/>
</dbReference>
<evidence type="ECO:0000313" key="3">
    <source>
        <dbReference type="EMBL" id="QLH50382.1"/>
    </source>
</evidence>